<dbReference type="Pfam" id="PF18146">
    <property type="entry name" value="CinA_KH"/>
    <property type="match status" value="1"/>
</dbReference>
<dbReference type="Pfam" id="PF02464">
    <property type="entry name" value="CinA"/>
    <property type="match status" value="1"/>
</dbReference>
<evidence type="ECO:0000256" key="1">
    <source>
        <dbReference type="HAMAP-Rule" id="MF_00226"/>
    </source>
</evidence>
<dbReference type="EMBL" id="BRXS01000004">
    <property type="protein sequence ID" value="GLC26275.1"/>
    <property type="molecule type" value="Genomic_DNA"/>
</dbReference>
<dbReference type="InterPro" id="IPR050101">
    <property type="entry name" value="CinA"/>
</dbReference>
<organism evidence="3 4">
    <name type="scientific">Roseisolibacter agri</name>
    <dbReference type="NCBI Taxonomy" id="2014610"/>
    <lineage>
        <taxon>Bacteria</taxon>
        <taxon>Pseudomonadati</taxon>
        <taxon>Gemmatimonadota</taxon>
        <taxon>Gemmatimonadia</taxon>
        <taxon>Gemmatimonadales</taxon>
        <taxon>Gemmatimonadaceae</taxon>
        <taxon>Roseisolibacter</taxon>
    </lineage>
</organism>
<dbReference type="Pfam" id="PF00994">
    <property type="entry name" value="MoCF_biosynth"/>
    <property type="match status" value="1"/>
</dbReference>
<protein>
    <recommendedName>
        <fullName evidence="1">CinA-like protein</fullName>
    </recommendedName>
</protein>
<comment type="similarity">
    <text evidence="1">Belongs to the CinA family.</text>
</comment>
<dbReference type="AlphaFoldDB" id="A0AA37V1I7"/>
<dbReference type="Gene3D" id="3.40.980.10">
    <property type="entry name" value="MoaB/Mog-like domain"/>
    <property type="match status" value="1"/>
</dbReference>
<sequence>MRIEILTIGDELLLGFTIDTNGAHLARELASVGIEIVRRSSVGDGAEDIAAAVREALDRTGAVITTGGLGPTADDLTKPSIAALFGRAMVMDAEHLAWLEERWRTRFGGELPHSNRQQALMPEGARKLVNRHGSAPGVWLEDERGRWVAMLPGVPREMRGMLADELGPILRERAAREQAARGATGEPTVVRSRTLRTTAIAESAIADRLGDLARGMDGLSLAYLPGHEGVDLRLTARDRTAADADAALARGIDALRAHVAQWAYGEDATDMAQVILERCRADGLTLAVAESCTGGLLGARLTSVPGSSDVFLGGVISYANAVKVDALGVPAEMLREHGAVSEPVAARMARGARERLGARIGVAITGVAGPGGGTEEKPVGTVWTAVDVDGEVRTHRSVFIGDRAEIRFRASQFALELVRRTLARPAAD</sequence>
<dbReference type="Proteomes" id="UP001161325">
    <property type="component" value="Unassembled WGS sequence"/>
</dbReference>
<dbReference type="PIRSF" id="PIRSF006728">
    <property type="entry name" value="CinA"/>
    <property type="match status" value="1"/>
</dbReference>
<feature type="domain" description="MoaB/Mog" evidence="2">
    <location>
        <begin position="4"/>
        <end position="173"/>
    </location>
</feature>
<dbReference type="InterPro" id="IPR041424">
    <property type="entry name" value="CinA_KH"/>
</dbReference>
<dbReference type="SMART" id="SM00852">
    <property type="entry name" value="MoCF_biosynth"/>
    <property type="match status" value="1"/>
</dbReference>
<evidence type="ECO:0000313" key="4">
    <source>
        <dbReference type="Proteomes" id="UP001161325"/>
    </source>
</evidence>
<evidence type="ECO:0000313" key="3">
    <source>
        <dbReference type="EMBL" id="GLC26275.1"/>
    </source>
</evidence>
<dbReference type="Gene3D" id="3.30.70.2860">
    <property type="match status" value="1"/>
</dbReference>
<dbReference type="HAMAP" id="MF_00226_B">
    <property type="entry name" value="CinA_B"/>
    <property type="match status" value="1"/>
</dbReference>
<evidence type="ECO:0000259" key="2">
    <source>
        <dbReference type="SMART" id="SM00852"/>
    </source>
</evidence>
<dbReference type="PANTHER" id="PTHR13939:SF0">
    <property type="entry name" value="NMN AMIDOHYDROLASE-LIKE PROTEIN YFAY"/>
    <property type="match status" value="1"/>
</dbReference>
<keyword evidence="4" id="KW-1185">Reference proteome</keyword>
<reference evidence="3" key="1">
    <citation type="submission" date="2022-08" db="EMBL/GenBank/DDBJ databases">
        <title>Draft genome sequencing of Roseisolibacter agri AW1220.</title>
        <authorList>
            <person name="Tobiishi Y."/>
            <person name="Tonouchi A."/>
        </authorList>
    </citation>
    <scope>NUCLEOTIDE SEQUENCE</scope>
    <source>
        <strain evidence="3">AW1220</strain>
    </source>
</reference>
<gene>
    <name evidence="3" type="primary">cinA</name>
    <name evidence="3" type="ORF">rosag_27880</name>
</gene>
<dbReference type="PANTHER" id="PTHR13939">
    <property type="entry name" value="NICOTINAMIDE-NUCLEOTIDE AMIDOHYDROLASE PNCC"/>
    <property type="match status" value="1"/>
</dbReference>
<dbReference type="NCBIfam" id="TIGR00199">
    <property type="entry name" value="PncC_domain"/>
    <property type="match status" value="1"/>
</dbReference>
<proteinExistence type="inferred from homology"/>
<dbReference type="NCBIfam" id="TIGR00200">
    <property type="entry name" value="cinA_nterm"/>
    <property type="match status" value="1"/>
</dbReference>
<dbReference type="SUPFAM" id="SSF53218">
    <property type="entry name" value="Molybdenum cofactor biosynthesis proteins"/>
    <property type="match status" value="1"/>
</dbReference>
<dbReference type="SUPFAM" id="SSF142433">
    <property type="entry name" value="CinA-like"/>
    <property type="match status" value="1"/>
</dbReference>
<dbReference type="Gene3D" id="3.90.950.20">
    <property type="entry name" value="CinA-like"/>
    <property type="match status" value="1"/>
</dbReference>
<dbReference type="InterPro" id="IPR008135">
    <property type="entry name" value="Competence-induced_CinA"/>
</dbReference>
<comment type="caution">
    <text evidence="3">The sequence shown here is derived from an EMBL/GenBank/DDBJ whole genome shotgun (WGS) entry which is preliminary data.</text>
</comment>
<dbReference type="NCBIfam" id="NF001813">
    <property type="entry name" value="PRK00549.1"/>
    <property type="match status" value="1"/>
</dbReference>
<dbReference type="InterPro" id="IPR008136">
    <property type="entry name" value="CinA_C"/>
</dbReference>
<dbReference type="InterPro" id="IPR036425">
    <property type="entry name" value="MoaB/Mog-like_dom_sf"/>
</dbReference>
<dbReference type="CDD" id="cd00885">
    <property type="entry name" value="cinA"/>
    <property type="match status" value="1"/>
</dbReference>
<name>A0AA37V1I7_9BACT</name>
<dbReference type="RefSeq" id="WP_284350733.1">
    <property type="nucleotide sequence ID" value="NZ_BRXS01000004.1"/>
</dbReference>
<accession>A0AA37V1I7</accession>
<dbReference type="InterPro" id="IPR001453">
    <property type="entry name" value="MoaB/Mog_dom"/>
</dbReference>
<dbReference type="InterPro" id="IPR036653">
    <property type="entry name" value="CinA-like_C"/>
</dbReference>